<keyword evidence="3" id="KW-1185">Reference proteome</keyword>
<proteinExistence type="predicted"/>
<feature type="region of interest" description="Disordered" evidence="1">
    <location>
        <begin position="386"/>
        <end position="417"/>
    </location>
</feature>
<dbReference type="InterPro" id="IPR052055">
    <property type="entry name" value="Hepadnavirus_pol/RT"/>
</dbReference>
<evidence type="ECO:0000256" key="1">
    <source>
        <dbReference type="SAM" id="MobiDB-lite"/>
    </source>
</evidence>
<organism evidence="2 3">
    <name type="scientific">Mycena chlorophos</name>
    <name type="common">Agaric fungus</name>
    <name type="synonym">Agaricus chlorophos</name>
    <dbReference type="NCBI Taxonomy" id="658473"/>
    <lineage>
        <taxon>Eukaryota</taxon>
        <taxon>Fungi</taxon>
        <taxon>Dikarya</taxon>
        <taxon>Basidiomycota</taxon>
        <taxon>Agaricomycotina</taxon>
        <taxon>Agaricomycetes</taxon>
        <taxon>Agaricomycetidae</taxon>
        <taxon>Agaricales</taxon>
        <taxon>Marasmiineae</taxon>
        <taxon>Mycenaceae</taxon>
        <taxon>Mycena</taxon>
    </lineage>
</organism>
<evidence type="ECO:0000313" key="3">
    <source>
        <dbReference type="Proteomes" id="UP000815677"/>
    </source>
</evidence>
<evidence type="ECO:0008006" key="4">
    <source>
        <dbReference type="Google" id="ProtNLM"/>
    </source>
</evidence>
<dbReference type="InterPro" id="IPR043502">
    <property type="entry name" value="DNA/RNA_pol_sf"/>
</dbReference>
<dbReference type="PANTHER" id="PTHR33050">
    <property type="entry name" value="REVERSE TRANSCRIPTASE DOMAIN-CONTAINING PROTEIN"/>
    <property type="match status" value="1"/>
</dbReference>
<accession>A0ABQ0LBQ5</accession>
<name>A0ABQ0LBQ5_MYCCL</name>
<feature type="compositionally biased region" description="Acidic residues" evidence="1">
    <location>
        <begin position="34"/>
        <end position="45"/>
    </location>
</feature>
<reference evidence="2" key="1">
    <citation type="submission" date="2014-09" db="EMBL/GenBank/DDBJ databases">
        <title>Genome sequence of the luminous mushroom Mycena chlorophos for searching fungal bioluminescence genes.</title>
        <authorList>
            <person name="Tanaka Y."/>
            <person name="Kasuga D."/>
            <person name="Oba Y."/>
            <person name="Hase S."/>
            <person name="Sato K."/>
            <person name="Oba Y."/>
            <person name="Sakakibara Y."/>
        </authorList>
    </citation>
    <scope>NUCLEOTIDE SEQUENCE</scope>
</reference>
<dbReference type="Proteomes" id="UP000815677">
    <property type="component" value="Unassembled WGS sequence"/>
</dbReference>
<feature type="compositionally biased region" description="Low complexity" evidence="1">
    <location>
        <begin position="395"/>
        <end position="411"/>
    </location>
</feature>
<dbReference type="CDD" id="cd09275">
    <property type="entry name" value="RNase_HI_RT_DIRS1"/>
    <property type="match status" value="1"/>
</dbReference>
<feature type="region of interest" description="Disordered" evidence="1">
    <location>
        <begin position="31"/>
        <end position="65"/>
    </location>
</feature>
<sequence>MDIILSSLTPDLHGLIPTTVREAYFAQLLQENTPDSDSEEEDEEEQGPRTAPRRQRPARRPELTTDDRVATQEILAALPNEKLNGLLALYYSQGVYSEFVPFPFLQLGRVSHLRRARAWICQYGPGIARAGALEWPRVACAELLKEAAFLSLTRVKLCAVEWAVLAPGGAPFTQLFGDSFGMELRVSSQRSGSPVPAIAPAADDSPHAERFNPVIGLQVEDTALPAPAAIVKRIKKGEVPPLFYLTNEYCARGSTSQSADLDRQLVVDGEALHTVSKELSFERDKSLTHVQVDAAYDRLFGVMMQCKLWENLLPRWRVHRDFVLKPSNSADDWALYVTYDAEVRRLANSLRFDPGTKQQKLWDAALASHAKARTAALVDAELQKLRAAPKPETASSSSRSRSFRTSESRTSPGPERTEKIRCFKCGSRESGHGVGKCTATTTPRGTATFLTIDPRTGVHVDRHGDRMLAPFAEATSIPPSAAVASEFFPVVTPLRADAWEAALRAVGLLEGFADVVQGLREGFHFGIDIQLTHSFLPPNRKSALEHPEVIDEYVETERRAKRYTGPFNPRRFIHIAGDVRSCPLGVTPKAGEVNKWRMVQDFSYPYDDPDMASLNDGIDSDKFPCKWGTFSEMLLMVMDAPPGTQAATLDVDAAFRRVPIHPSQQRFFVVLWRDLLYLDHQPYRYTYDLADILAFSSPLGWPWKDSKTRPFASVFKYVGFLWDLEQKTVQLPESKKARYLEKLAPWVKGAKFTRKEAESVNGTLVHCSLAVPEGRSRLPAISAFASSFDPTKHFSRHTPNGTVLADIGWWCDQLRLSFCGSELVRPPRQSPLPFFVDASTSHGIGVVFDSVWMSWRLLPGWDADSRSIGWAEMLAIEFGLRLAVHRGYSDIHFHVRSDNQGVIGALEAGKSRNSEQNRVLRRIVSLLCTHALWLTTSYVPSVENLADGPSRGIGLPAPGYSRVRSSFAIPYCVSSLISEN</sequence>
<protein>
    <recommendedName>
        <fullName evidence="4">RNase H type-1 domain-containing protein</fullName>
    </recommendedName>
</protein>
<gene>
    <name evidence="2" type="ORF">MCHLO_05947</name>
</gene>
<dbReference type="PANTHER" id="PTHR33050:SF7">
    <property type="entry name" value="RIBONUCLEASE H"/>
    <property type="match status" value="1"/>
</dbReference>
<dbReference type="SUPFAM" id="SSF56672">
    <property type="entry name" value="DNA/RNA polymerases"/>
    <property type="match status" value="1"/>
</dbReference>
<dbReference type="EMBL" id="DF844683">
    <property type="protein sequence ID" value="GAT48554.1"/>
    <property type="molecule type" value="Genomic_DNA"/>
</dbReference>
<evidence type="ECO:0000313" key="2">
    <source>
        <dbReference type="EMBL" id="GAT48554.1"/>
    </source>
</evidence>